<dbReference type="InterPro" id="IPR050583">
    <property type="entry name" value="Mycobacterial_A85_antigen"/>
</dbReference>
<evidence type="ECO:0000313" key="3">
    <source>
        <dbReference type="Proteomes" id="UP000238701"/>
    </source>
</evidence>
<protein>
    <submittedName>
        <fullName evidence="2">Putative esterase</fullName>
    </submittedName>
</protein>
<gene>
    <name evidence="2" type="ORF">SBA1_570003</name>
</gene>
<dbReference type="SUPFAM" id="SSF81296">
    <property type="entry name" value="E set domains"/>
    <property type="match status" value="1"/>
</dbReference>
<dbReference type="CDD" id="cd11294">
    <property type="entry name" value="E_set_Esterase_like_N"/>
    <property type="match status" value="1"/>
</dbReference>
<dbReference type="EMBL" id="OMOD01000152">
    <property type="protein sequence ID" value="SPF45261.1"/>
    <property type="molecule type" value="Genomic_DNA"/>
</dbReference>
<dbReference type="InterPro" id="IPR029058">
    <property type="entry name" value="AB_hydrolase_fold"/>
</dbReference>
<dbReference type="Proteomes" id="UP000238701">
    <property type="component" value="Unassembled WGS sequence"/>
</dbReference>
<feature type="chain" id="PRO_5015737230" evidence="1">
    <location>
        <begin position="22"/>
        <end position="382"/>
    </location>
</feature>
<proteinExistence type="predicted"/>
<feature type="signal peptide" evidence="1">
    <location>
        <begin position="1"/>
        <end position="21"/>
    </location>
</feature>
<dbReference type="Pfam" id="PF00756">
    <property type="entry name" value="Esterase"/>
    <property type="match status" value="1"/>
</dbReference>
<evidence type="ECO:0000313" key="2">
    <source>
        <dbReference type="EMBL" id="SPF45261.1"/>
    </source>
</evidence>
<dbReference type="PANTHER" id="PTHR48098">
    <property type="entry name" value="ENTEROCHELIN ESTERASE-RELATED"/>
    <property type="match status" value="1"/>
</dbReference>
<reference evidence="3" key="1">
    <citation type="submission" date="2018-02" db="EMBL/GenBank/DDBJ databases">
        <authorList>
            <person name="Hausmann B."/>
        </authorList>
    </citation>
    <scope>NUCLEOTIDE SEQUENCE [LARGE SCALE GENOMIC DNA]</scope>
    <source>
        <strain evidence="3">Peat soil MAG SbA1</strain>
    </source>
</reference>
<sequence length="382" mass="42648">MKLRAILVVFLFLLSSFFVRAEQAKPAPVPPPQRPPALVSPEVHSDNSVTFRFHAPNAIEVKLEREGAEPVPMQKDEQGVWSVTTAPLNPDYYGYSFIADGVRMMDPLNSLLVPNLLTPANALWVPGGASLPWEVNDVPHGQIHHHFYRSMVADDQRDFYVYTPPGYDPASKKTYPVLYLLHGFSDDASAWTAAGHMNVILDNLIALGKAKPMIVVMPLGYGTMEYVRAGWGNSDHDMRAKNLSKFREVLLTEVIPLAQTEYHVASDRNSRAIAGLSMGGTESLLTGLNNLVKFAWIGAFSSGGLPEPFDKDFPDLDAKANQQIRLLWIACGTEDRLITANRNLREWLKSKGVEHTDIETPGQHTWMVWRRNLAEFAGLLFR</sequence>
<dbReference type="GO" id="GO:0016747">
    <property type="term" value="F:acyltransferase activity, transferring groups other than amino-acyl groups"/>
    <property type="evidence" value="ECO:0007669"/>
    <property type="project" value="TreeGrafter"/>
</dbReference>
<dbReference type="InterPro" id="IPR014756">
    <property type="entry name" value="Ig_E-set"/>
</dbReference>
<dbReference type="SUPFAM" id="SSF53474">
    <property type="entry name" value="alpha/beta-Hydrolases"/>
    <property type="match status" value="1"/>
</dbReference>
<dbReference type="InterPro" id="IPR013783">
    <property type="entry name" value="Ig-like_fold"/>
</dbReference>
<dbReference type="Gene3D" id="3.40.50.1820">
    <property type="entry name" value="alpha/beta hydrolase"/>
    <property type="match status" value="1"/>
</dbReference>
<dbReference type="Gene3D" id="2.60.40.10">
    <property type="entry name" value="Immunoglobulins"/>
    <property type="match status" value="1"/>
</dbReference>
<name>A0A2U3L018_9BACT</name>
<organism evidence="2 3">
    <name type="scientific">Candidatus Sulfotelmatobacter kueseliae</name>
    <dbReference type="NCBI Taxonomy" id="2042962"/>
    <lineage>
        <taxon>Bacteria</taxon>
        <taxon>Pseudomonadati</taxon>
        <taxon>Acidobacteriota</taxon>
        <taxon>Terriglobia</taxon>
        <taxon>Terriglobales</taxon>
        <taxon>Candidatus Korobacteraceae</taxon>
        <taxon>Candidatus Sulfotelmatobacter</taxon>
    </lineage>
</organism>
<accession>A0A2U3L018</accession>
<dbReference type="AlphaFoldDB" id="A0A2U3L018"/>
<keyword evidence="1" id="KW-0732">Signal</keyword>
<evidence type="ECO:0000256" key="1">
    <source>
        <dbReference type="SAM" id="SignalP"/>
    </source>
</evidence>
<dbReference type="PANTHER" id="PTHR48098:SF1">
    <property type="entry name" value="DIACYLGLYCEROL ACYLTRANSFERASE_MYCOLYLTRANSFERASE AG85A"/>
    <property type="match status" value="1"/>
</dbReference>
<dbReference type="InterPro" id="IPR000801">
    <property type="entry name" value="Esterase-like"/>
</dbReference>